<evidence type="ECO:0000313" key="1">
    <source>
        <dbReference type="EMBL" id="EEG78582.1"/>
    </source>
</evidence>
<accession>C0GD61</accession>
<organism evidence="1 2">
    <name type="scientific">Dethiobacter alkaliphilus AHT 1</name>
    <dbReference type="NCBI Taxonomy" id="555088"/>
    <lineage>
        <taxon>Bacteria</taxon>
        <taxon>Bacillati</taxon>
        <taxon>Bacillota</taxon>
        <taxon>Dethiobacteria</taxon>
        <taxon>Dethiobacterales</taxon>
        <taxon>Dethiobacteraceae</taxon>
        <taxon>Dethiobacter</taxon>
    </lineage>
</organism>
<gene>
    <name evidence="1" type="ORF">DealDRAFT_0512</name>
</gene>
<name>C0GD61_DETAL</name>
<dbReference type="STRING" id="555088.DealDRAFT_0512"/>
<dbReference type="AlphaFoldDB" id="C0GD61"/>
<dbReference type="EMBL" id="ACJM01000002">
    <property type="protein sequence ID" value="EEG78582.1"/>
    <property type="molecule type" value="Genomic_DNA"/>
</dbReference>
<dbReference type="Proteomes" id="UP000006443">
    <property type="component" value="Unassembled WGS sequence"/>
</dbReference>
<keyword evidence="2" id="KW-1185">Reference proteome</keyword>
<comment type="caution">
    <text evidence="1">The sequence shown here is derived from an EMBL/GenBank/DDBJ whole genome shotgun (WGS) entry which is preliminary data.</text>
</comment>
<sequence>MLIFMLPIIALYKIHAIDGRVEELEKRVKELESLNQD</sequence>
<proteinExistence type="predicted"/>
<protein>
    <submittedName>
        <fullName evidence="1">Uncharacterized protein</fullName>
    </submittedName>
</protein>
<evidence type="ECO:0000313" key="2">
    <source>
        <dbReference type="Proteomes" id="UP000006443"/>
    </source>
</evidence>
<reference evidence="1 2" key="1">
    <citation type="submission" date="2009-02" db="EMBL/GenBank/DDBJ databases">
        <title>Sequencing of the draft genome and assembly of Dethiobacter alkaliphilus AHT 1.</title>
        <authorList>
            <consortium name="US DOE Joint Genome Institute (JGI-PGF)"/>
            <person name="Lucas S."/>
            <person name="Copeland A."/>
            <person name="Lapidus A."/>
            <person name="Glavina del Rio T."/>
            <person name="Dalin E."/>
            <person name="Tice H."/>
            <person name="Bruce D."/>
            <person name="Goodwin L."/>
            <person name="Pitluck S."/>
            <person name="Larimer F."/>
            <person name="Land M.L."/>
            <person name="Hauser L."/>
            <person name="Muyzer G."/>
        </authorList>
    </citation>
    <scope>NUCLEOTIDE SEQUENCE [LARGE SCALE GENOMIC DNA]</scope>
    <source>
        <strain evidence="1 2">AHT 1</strain>
    </source>
</reference>